<keyword evidence="1" id="KW-0812">Transmembrane</keyword>
<gene>
    <name evidence="2" type="ORF">M421DRAFT_216962</name>
</gene>
<protein>
    <submittedName>
        <fullName evidence="2">Uncharacterized protein</fullName>
    </submittedName>
</protein>
<name>A0A6A5RGR6_9PLEO</name>
<evidence type="ECO:0000313" key="3">
    <source>
        <dbReference type="Proteomes" id="UP000800082"/>
    </source>
</evidence>
<sequence length="68" mass="7532">MTVWGSPSSSTRPVVGIHPFQNFGPGAAKSTIMVTMVGWFYTCNVCVMFYRRDSRALLVVIVSNLSYP</sequence>
<dbReference type="AlphaFoldDB" id="A0A6A5RGR6"/>
<evidence type="ECO:0000256" key="1">
    <source>
        <dbReference type="SAM" id="Phobius"/>
    </source>
</evidence>
<evidence type="ECO:0000313" key="2">
    <source>
        <dbReference type="EMBL" id="KAF1926460.1"/>
    </source>
</evidence>
<dbReference type="EMBL" id="ML978977">
    <property type="protein sequence ID" value="KAF1926460.1"/>
    <property type="molecule type" value="Genomic_DNA"/>
</dbReference>
<organism evidence="2 3">
    <name type="scientific">Didymella exigua CBS 183.55</name>
    <dbReference type="NCBI Taxonomy" id="1150837"/>
    <lineage>
        <taxon>Eukaryota</taxon>
        <taxon>Fungi</taxon>
        <taxon>Dikarya</taxon>
        <taxon>Ascomycota</taxon>
        <taxon>Pezizomycotina</taxon>
        <taxon>Dothideomycetes</taxon>
        <taxon>Pleosporomycetidae</taxon>
        <taxon>Pleosporales</taxon>
        <taxon>Pleosporineae</taxon>
        <taxon>Didymellaceae</taxon>
        <taxon>Didymella</taxon>
    </lineage>
</organism>
<keyword evidence="1" id="KW-1133">Transmembrane helix</keyword>
<proteinExistence type="predicted"/>
<dbReference type="RefSeq" id="XP_033446712.1">
    <property type="nucleotide sequence ID" value="XM_033588275.1"/>
</dbReference>
<keyword evidence="3" id="KW-1185">Reference proteome</keyword>
<accession>A0A6A5RGR6</accession>
<dbReference type="Proteomes" id="UP000800082">
    <property type="component" value="Unassembled WGS sequence"/>
</dbReference>
<keyword evidence="1" id="KW-0472">Membrane</keyword>
<reference evidence="2" key="1">
    <citation type="journal article" date="2020" name="Stud. Mycol.">
        <title>101 Dothideomycetes genomes: a test case for predicting lifestyles and emergence of pathogens.</title>
        <authorList>
            <person name="Haridas S."/>
            <person name="Albert R."/>
            <person name="Binder M."/>
            <person name="Bloem J."/>
            <person name="Labutti K."/>
            <person name="Salamov A."/>
            <person name="Andreopoulos B."/>
            <person name="Baker S."/>
            <person name="Barry K."/>
            <person name="Bills G."/>
            <person name="Bluhm B."/>
            <person name="Cannon C."/>
            <person name="Castanera R."/>
            <person name="Culley D."/>
            <person name="Daum C."/>
            <person name="Ezra D."/>
            <person name="Gonzalez J."/>
            <person name="Henrissat B."/>
            <person name="Kuo A."/>
            <person name="Liang C."/>
            <person name="Lipzen A."/>
            <person name="Lutzoni F."/>
            <person name="Magnuson J."/>
            <person name="Mondo S."/>
            <person name="Nolan M."/>
            <person name="Ohm R."/>
            <person name="Pangilinan J."/>
            <person name="Park H.-J."/>
            <person name="Ramirez L."/>
            <person name="Alfaro M."/>
            <person name="Sun H."/>
            <person name="Tritt A."/>
            <person name="Yoshinaga Y."/>
            <person name="Zwiers L.-H."/>
            <person name="Turgeon B."/>
            <person name="Goodwin S."/>
            <person name="Spatafora J."/>
            <person name="Crous P."/>
            <person name="Grigoriev I."/>
        </authorList>
    </citation>
    <scope>NUCLEOTIDE SEQUENCE</scope>
    <source>
        <strain evidence="2">CBS 183.55</strain>
    </source>
</reference>
<feature type="transmembrane region" description="Helical" evidence="1">
    <location>
        <begin position="32"/>
        <end position="50"/>
    </location>
</feature>
<dbReference type="GeneID" id="54345922"/>